<evidence type="ECO:0000259" key="1">
    <source>
        <dbReference type="Pfam" id="PF00496"/>
    </source>
</evidence>
<dbReference type="InterPro" id="IPR000914">
    <property type="entry name" value="SBP_5_dom"/>
</dbReference>
<dbReference type="Pfam" id="PF00496">
    <property type="entry name" value="SBP_bac_5"/>
    <property type="match status" value="1"/>
</dbReference>
<feature type="domain" description="Solute-binding protein family 5" evidence="1">
    <location>
        <begin position="14"/>
        <end position="108"/>
    </location>
</feature>
<accession>A0A2X4UUW0</accession>
<dbReference type="Proteomes" id="UP000248897">
    <property type="component" value="Chromosome 1"/>
</dbReference>
<dbReference type="GO" id="GO:1904680">
    <property type="term" value="F:peptide transmembrane transporter activity"/>
    <property type="evidence" value="ECO:0007669"/>
    <property type="project" value="TreeGrafter"/>
</dbReference>
<dbReference type="PANTHER" id="PTHR30290">
    <property type="entry name" value="PERIPLASMIC BINDING COMPONENT OF ABC TRANSPORTER"/>
    <property type="match status" value="1"/>
</dbReference>
<sequence>MIFTRLIGLDSQGKPVARLAESWQVSPDNRVYTLKLRPNLVYSDGSPIKAEDIAFTLTLLHDPAYDGDTDIAPAHIQGGAEYKNGTAPSISGLKVIDDRTIQITTTQPGRRPCN</sequence>
<gene>
    <name evidence="2" type="primary">ygiS</name>
    <name evidence="2" type="ORF">NCTC12961_03532</name>
</gene>
<evidence type="ECO:0000313" key="3">
    <source>
        <dbReference type="Proteomes" id="UP000248897"/>
    </source>
</evidence>
<dbReference type="GO" id="GO:0015833">
    <property type="term" value="P:peptide transport"/>
    <property type="evidence" value="ECO:0007669"/>
    <property type="project" value="TreeGrafter"/>
</dbReference>
<proteinExistence type="predicted"/>
<protein>
    <submittedName>
        <fullName evidence="2">Binding protein ygiS</fullName>
    </submittedName>
</protein>
<dbReference type="SUPFAM" id="SSF53850">
    <property type="entry name" value="Periplasmic binding protein-like II"/>
    <property type="match status" value="1"/>
</dbReference>
<dbReference type="Gene3D" id="3.90.76.10">
    <property type="entry name" value="Dipeptide-binding Protein, Domain 1"/>
    <property type="match status" value="1"/>
</dbReference>
<name>A0A2X4UUW0_SERPL</name>
<evidence type="ECO:0000313" key="2">
    <source>
        <dbReference type="EMBL" id="SQI42209.1"/>
    </source>
</evidence>
<organism evidence="2 3">
    <name type="scientific">Serratia plymuthica</name>
    <dbReference type="NCBI Taxonomy" id="82996"/>
    <lineage>
        <taxon>Bacteria</taxon>
        <taxon>Pseudomonadati</taxon>
        <taxon>Pseudomonadota</taxon>
        <taxon>Gammaproteobacteria</taxon>
        <taxon>Enterobacterales</taxon>
        <taxon>Yersiniaceae</taxon>
        <taxon>Serratia</taxon>
    </lineage>
</organism>
<dbReference type="AlphaFoldDB" id="A0A2X4UUW0"/>
<dbReference type="EMBL" id="LS483469">
    <property type="protein sequence ID" value="SQI42209.1"/>
    <property type="molecule type" value="Genomic_DNA"/>
</dbReference>
<reference evidence="2 3" key="1">
    <citation type="submission" date="2018-06" db="EMBL/GenBank/DDBJ databases">
        <authorList>
            <consortium name="Pathogen Informatics"/>
            <person name="Doyle S."/>
        </authorList>
    </citation>
    <scope>NUCLEOTIDE SEQUENCE [LARGE SCALE GENOMIC DNA]</scope>
    <source>
        <strain evidence="2 3">NCTC12961</strain>
    </source>
</reference>
<dbReference type="InterPro" id="IPR039424">
    <property type="entry name" value="SBP_5"/>
</dbReference>
<dbReference type="PANTHER" id="PTHR30290:SF81">
    <property type="entry name" value="OLIGOPEPTIDE-BINDING PROTEIN OPPA"/>
    <property type="match status" value="1"/>
</dbReference>